<name>A0A3T1CXM6_9VIRU</name>
<evidence type="ECO:0000259" key="4">
    <source>
        <dbReference type="PROSITE" id="PS50071"/>
    </source>
</evidence>
<dbReference type="EMBL" id="AP018495">
    <property type="protein sequence ID" value="BBI30549.1"/>
    <property type="molecule type" value="Genomic_DNA"/>
</dbReference>
<dbReference type="SMART" id="SM00389">
    <property type="entry name" value="HOX"/>
    <property type="match status" value="1"/>
</dbReference>
<dbReference type="Pfam" id="PF19263">
    <property type="entry name" value="DUF5906"/>
    <property type="match status" value="1"/>
</dbReference>
<dbReference type="KEGG" id="vg:80540901"/>
<dbReference type="InterPro" id="IPR027417">
    <property type="entry name" value="P-loop_NTPase"/>
</dbReference>
<evidence type="ECO:0000313" key="6">
    <source>
        <dbReference type="EMBL" id="BBI30549.1"/>
    </source>
</evidence>
<dbReference type="CDD" id="cd00086">
    <property type="entry name" value="homeodomain"/>
    <property type="match status" value="1"/>
</dbReference>
<keyword evidence="1" id="KW-0547">Nucleotide-binding</keyword>
<evidence type="ECO:0000313" key="7">
    <source>
        <dbReference type="Proteomes" id="UP001161669"/>
    </source>
</evidence>
<dbReference type="Proteomes" id="UP001161669">
    <property type="component" value="Segment"/>
</dbReference>
<dbReference type="PROSITE" id="PS51206">
    <property type="entry name" value="SF3_HELICASE_1"/>
    <property type="match status" value="1"/>
</dbReference>
<dbReference type="Gene3D" id="1.10.10.60">
    <property type="entry name" value="Homeodomain-like"/>
    <property type="match status" value="1"/>
</dbReference>
<feature type="region of interest" description="Disordered" evidence="3">
    <location>
        <begin position="1"/>
        <end position="37"/>
    </location>
</feature>
<dbReference type="PROSITE" id="PS50071">
    <property type="entry name" value="HOMEOBOX_2"/>
    <property type="match status" value="1"/>
</dbReference>
<feature type="region of interest" description="Disordered" evidence="3">
    <location>
        <begin position="135"/>
        <end position="249"/>
    </location>
</feature>
<evidence type="ECO:0000256" key="1">
    <source>
        <dbReference type="ARBA" id="ARBA00022741"/>
    </source>
</evidence>
<protein>
    <submittedName>
        <fullName evidence="6">DNA primase</fullName>
    </submittedName>
</protein>
<feature type="domain" description="SF3 helicase" evidence="5">
    <location>
        <begin position="473"/>
        <end position="633"/>
    </location>
</feature>
<dbReference type="SUPFAM" id="SSF52540">
    <property type="entry name" value="P-loop containing nucleoside triphosphate hydrolases"/>
    <property type="match status" value="1"/>
</dbReference>
<feature type="compositionally biased region" description="Low complexity" evidence="3">
    <location>
        <begin position="233"/>
        <end position="244"/>
    </location>
</feature>
<feature type="compositionally biased region" description="Basic residues" evidence="3">
    <location>
        <begin position="215"/>
        <end position="228"/>
    </location>
</feature>
<dbReference type="InterPro" id="IPR045455">
    <property type="entry name" value="NrS-1_pol-like_helicase"/>
</dbReference>
<dbReference type="Pfam" id="PF00046">
    <property type="entry name" value="Homeodomain"/>
    <property type="match status" value="1"/>
</dbReference>
<dbReference type="InterPro" id="IPR014015">
    <property type="entry name" value="Helicase_SF3_DNA-vir"/>
</dbReference>
<reference evidence="7" key="1">
    <citation type="journal article" date="2019" name="J. Virol.">
        <title>Medusavirus, a novel large DNA virus discovered from hot spring water.</title>
        <authorList>
            <person name="Yoshikawa G."/>
            <person name="Blanc-Mathieu R."/>
            <person name="Song C."/>
            <person name="Kayama Y."/>
            <person name="Mochizuki T."/>
            <person name="Murata K."/>
            <person name="Ogata H."/>
            <person name="Takemura M."/>
        </authorList>
    </citation>
    <scope>NUCLEOTIDE SEQUENCE [LARGE SCALE GENOMIC DNA]</scope>
</reference>
<dbReference type="SUPFAM" id="SSF46689">
    <property type="entry name" value="Homeodomain-like"/>
    <property type="match status" value="1"/>
</dbReference>
<feature type="compositionally biased region" description="Basic and acidic residues" evidence="3">
    <location>
        <begin position="155"/>
        <end position="166"/>
    </location>
</feature>
<dbReference type="GO" id="GO:0003677">
    <property type="term" value="F:DNA binding"/>
    <property type="evidence" value="ECO:0007669"/>
    <property type="project" value="InterPro"/>
</dbReference>
<feature type="compositionally biased region" description="Polar residues" evidence="3">
    <location>
        <begin position="1"/>
        <end position="11"/>
    </location>
</feature>
<feature type="compositionally biased region" description="Basic residues" evidence="3">
    <location>
        <begin position="167"/>
        <end position="179"/>
    </location>
</feature>
<evidence type="ECO:0000259" key="5">
    <source>
        <dbReference type="PROSITE" id="PS51206"/>
    </source>
</evidence>
<evidence type="ECO:0000256" key="3">
    <source>
        <dbReference type="SAM" id="MobiDB-lite"/>
    </source>
</evidence>
<proteinExistence type="predicted"/>
<accession>A0A3T1CXM6</accession>
<keyword evidence="7" id="KW-1185">Reference proteome</keyword>
<feature type="domain" description="Homeobox" evidence="4">
    <location>
        <begin position="687"/>
        <end position="738"/>
    </location>
</feature>
<feature type="compositionally biased region" description="Basic and acidic residues" evidence="3">
    <location>
        <begin position="180"/>
        <end position="189"/>
    </location>
</feature>
<dbReference type="InterPro" id="IPR009057">
    <property type="entry name" value="Homeodomain-like_sf"/>
</dbReference>
<dbReference type="InterPro" id="IPR001356">
    <property type="entry name" value="HD"/>
</dbReference>
<dbReference type="GO" id="GO:0005524">
    <property type="term" value="F:ATP binding"/>
    <property type="evidence" value="ECO:0007669"/>
    <property type="project" value="UniProtKB-KW"/>
</dbReference>
<keyword evidence="2" id="KW-0067">ATP-binding</keyword>
<dbReference type="Gene3D" id="3.40.50.300">
    <property type="entry name" value="P-loop containing nucleotide triphosphate hydrolases"/>
    <property type="match status" value="1"/>
</dbReference>
<sequence length="877" mass="99280">MATTTVSSSDAELSDWGRTPPQSPMSTAKPTINADEVARSVQKVREYRETLTSLMGAEPDDTTHGNAISQFLGLGKITDLFASPPKAVLQSAERKYGVFVRRLDNTAKCVDPQSADDLATIESLKKDVSESYENLRRMFGSGSDAAPPTTPSTSESEHVVRRSERLQRKRGRKSKRTVRHERSSSESERSGLGSSSESNSDEDLMSQSSDSDSLRRRRRTMRASRSSRRSRESYSSGSSSDLESGPLRPLPEMVAVEEELQKREEKAKLMLPTNYRPRSYASYLADEETGLGGKEPAGIAVINFVLGVLEKFGAKRSQDWVCLKKMTPDEKNTRFYHRYMKISEFIETHCTFRNVAGDMWANMLRPGVKSQVVKFLSSARNEKEFLEYNVCRGVFSFDKGLFITQHLKSGDFECEPCTFYRYDGPNINRLPTVFGSANYIPGEVDFDWLATDDPMDVPTPVTDSILDYQGWSDEIKFIFYAVCVGRVCFALGTYDNWQIAPFFYGVAGTGKSTLLKIISKIYPSERVYTMSNDTQGQFSIANAEDKNVVIITEVKANFALPQSQFQSMVAAESMECSRKHIQETIQANPWNVPLLMAGNEVMNYGDQAESIARRLLIFVFAELVTRVDANMDKKLEEELPALLIKGVRCYHKLAKLTHGSNLWDAHYKRKPEEVEAQEEAFFSALDLTEDQLFVLSDAYGRTPRPGTFDKQLIAEETNLSPDIIERWFEHTRCKKRAKILPSYFMRKRNEVQAETNPVVQFLKHSTLIKRPQQGEDPETYYVPENDFNEAFLRFCRKRGGTLAADMRKRNISPHTWRVALKRAGCRYDPDTESTTNGDGFALKTTSRVYPRNQTAAQPKRKDTVYVVGLDIDFNADV</sequence>
<evidence type="ECO:0000256" key="2">
    <source>
        <dbReference type="ARBA" id="ARBA00022840"/>
    </source>
</evidence>
<organism evidence="6 7">
    <name type="scientific">Acanthamoeba castellanii medusavirus J1</name>
    <dbReference type="NCBI Taxonomy" id="3114988"/>
    <lineage>
        <taxon>Viruses</taxon>
        <taxon>Varidnaviria</taxon>
        <taxon>Bamfordvirae</taxon>
        <taxon>Nucleocytoviricota</taxon>
        <taxon>Megaviricetes</taxon>
        <taxon>Mamonoviridae</taxon>
        <taxon>Medusavirus</taxon>
        <taxon>Medusavirus medusae</taxon>
    </lineage>
</organism>